<evidence type="ECO:0000313" key="1">
    <source>
        <dbReference type="EMBL" id="EFQ58752.1"/>
    </source>
</evidence>
<dbReference type="InterPro" id="IPR009061">
    <property type="entry name" value="DNA-bd_dom_put_sf"/>
</dbReference>
<accession>E3CRW9</accession>
<name>E3CRW9_STRVE</name>
<comment type="caution">
    <text evidence="1">The sequence shown here is derived from an EMBL/GenBank/DDBJ whole genome shotgun (WGS) entry which is preliminary data.</text>
</comment>
<dbReference type="OrthoDB" id="2229607at2"/>
<sequence length="91" mass="10690">MFTLSRESEIEIKVTILELVSTFLDNYETHKSTLGLMSPKQVQEELQIGRKTLTEWERAGLKRYKPPIVDSRKIYYKKTDILQFLGGYYGK</sequence>
<evidence type="ECO:0000313" key="2">
    <source>
        <dbReference type="Proteomes" id="UP000004896"/>
    </source>
</evidence>
<organism evidence="1 2">
    <name type="scientific">Streptococcus vestibularis F0396</name>
    <dbReference type="NCBI Taxonomy" id="904306"/>
    <lineage>
        <taxon>Bacteria</taxon>
        <taxon>Bacillati</taxon>
        <taxon>Bacillota</taxon>
        <taxon>Bacilli</taxon>
        <taxon>Lactobacillales</taxon>
        <taxon>Streptococcaceae</taxon>
        <taxon>Streptococcus</taxon>
    </lineage>
</organism>
<dbReference type="AlphaFoldDB" id="E3CRW9"/>
<proteinExistence type="predicted"/>
<evidence type="ECO:0008006" key="3">
    <source>
        <dbReference type="Google" id="ProtNLM"/>
    </source>
</evidence>
<dbReference type="EMBL" id="AEKO01000007">
    <property type="protein sequence ID" value="EFQ58752.1"/>
    <property type="molecule type" value="Genomic_DNA"/>
</dbReference>
<dbReference type="Proteomes" id="UP000004896">
    <property type="component" value="Unassembled WGS sequence"/>
</dbReference>
<reference evidence="1 2" key="1">
    <citation type="submission" date="2010-10" db="EMBL/GenBank/DDBJ databases">
        <authorList>
            <person name="Durkin A.S."/>
            <person name="Madupu R."/>
            <person name="Torralba M."/>
            <person name="Gillis M."/>
            <person name="Methe B."/>
            <person name="Sutton G."/>
            <person name="Nelson K.E."/>
        </authorList>
    </citation>
    <scope>NUCLEOTIDE SEQUENCE [LARGE SCALE GENOMIC DNA]</scope>
    <source>
        <strain evidence="1 2">F0396</strain>
    </source>
</reference>
<gene>
    <name evidence="1" type="ORF">HMPREF9192_1042</name>
</gene>
<protein>
    <recommendedName>
        <fullName evidence="3">HTH merR-type domain-containing protein</fullName>
    </recommendedName>
</protein>
<dbReference type="SUPFAM" id="SSF46955">
    <property type="entry name" value="Putative DNA-binding domain"/>
    <property type="match status" value="1"/>
</dbReference>